<evidence type="ECO:0000313" key="2">
    <source>
        <dbReference type="Proteomes" id="UP000053647"/>
    </source>
</evidence>
<dbReference type="Pfam" id="PF18759">
    <property type="entry name" value="Plavaka"/>
    <property type="match status" value="1"/>
</dbReference>
<keyword evidence="2" id="KW-1185">Reference proteome</keyword>
<dbReference type="OrthoDB" id="3199698at2759"/>
<evidence type="ECO:0000313" key="1">
    <source>
        <dbReference type="EMBL" id="KIJ11941.1"/>
    </source>
</evidence>
<reference evidence="1 2" key="1">
    <citation type="submission" date="2014-06" db="EMBL/GenBank/DDBJ databases">
        <authorList>
            <consortium name="DOE Joint Genome Institute"/>
            <person name="Kuo A."/>
            <person name="Kohler A."/>
            <person name="Nagy L.G."/>
            <person name="Floudas D."/>
            <person name="Copeland A."/>
            <person name="Barry K.W."/>
            <person name="Cichocki N."/>
            <person name="Veneault-Fourrey C."/>
            <person name="LaButti K."/>
            <person name="Lindquist E.A."/>
            <person name="Lipzen A."/>
            <person name="Lundell T."/>
            <person name="Morin E."/>
            <person name="Murat C."/>
            <person name="Sun H."/>
            <person name="Tunlid A."/>
            <person name="Henrissat B."/>
            <person name="Grigoriev I.V."/>
            <person name="Hibbett D.S."/>
            <person name="Martin F."/>
            <person name="Nordberg H.P."/>
            <person name="Cantor M.N."/>
            <person name="Hua S.X."/>
        </authorList>
    </citation>
    <scope>NUCLEOTIDE SEQUENCE [LARGE SCALE GENOMIC DNA]</scope>
    <source>
        <strain evidence="1 2">ATCC 200175</strain>
    </source>
</reference>
<proteinExistence type="predicted"/>
<dbReference type="InterPro" id="IPR041078">
    <property type="entry name" value="Plavaka"/>
</dbReference>
<dbReference type="HOGENOM" id="CLU_006344_1_0_1"/>
<organism evidence="1 2">
    <name type="scientific">Paxillus involutus ATCC 200175</name>
    <dbReference type="NCBI Taxonomy" id="664439"/>
    <lineage>
        <taxon>Eukaryota</taxon>
        <taxon>Fungi</taxon>
        <taxon>Dikarya</taxon>
        <taxon>Basidiomycota</taxon>
        <taxon>Agaricomycotina</taxon>
        <taxon>Agaricomycetes</taxon>
        <taxon>Agaricomycetidae</taxon>
        <taxon>Boletales</taxon>
        <taxon>Paxilineae</taxon>
        <taxon>Paxillaceae</taxon>
        <taxon>Paxillus</taxon>
    </lineage>
</organism>
<dbReference type="Proteomes" id="UP000053647">
    <property type="component" value="Unassembled WGS sequence"/>
</dbReference>
<dbReference type="AlphaFoldDB" id="A0A0C9TX67"/>
<protein>
    <submittedName>
        <fullName evidence="1">Uncharacterized protein</fullName>
    </submittedName>
</protein>
<name>A0A0C9TX67_PAXIN</name>
<dbReference type="EMBL" id="KN819370">
    <property type="protein sequence ID" value="KIJ11941.1"/>
    <property type="molecule type" value="Genomic_DNA"/>
</dbReference>
<reference evidence="2" key="2">
    <citation type="submission" date="2015-01" db="EMBL/GenBank/DDBJ databases">
        <title>Evolutionary Origins and Diversification of the Mycorrhizal Mutualists.</title>
        <authorList>
            <consortium name="DOE Joint Genome Institute"/>
            <consortium name="Mycorrhizal Genomics Consortium"/>
            <person name="Kohler A."/>
            <person name="Kuo A."/>
            <person name="Nagy L.G."/>
            <person name="Floudas D."/>
            <person name="Copeland A."/>
            <person name="Barry K.W."/>
            <person name="Cichocki N."/>
            <person name="Veneault-Fourrey C."/>
            <person name="LaButti K."/>
            <person name="Lindquist E.A."/>
            <person name="Lipzen A."/>
            <person name="Lundell T."/>
            <person name="Morin E."/>
            <person name="Murat C."/>
            <person name="Riley R."/>
            <person name="Ohm R."/>
            <person name="Sun H."/>
            <person name="Tunlid A."/>
            <person name="Henrissat B."/>
            <person name="Grigoriev I.V."/>
            <person name="Hibbett D.S."/>
            <person name="Martin F."/>
        </authorList>
    </citation>
    <scope>NUCLEOTIDE SEQUENCE [LARGE SCALE GENOMIC DNA]</scope>
    <source>
        <strain evidence="2">ATCC 200175</strain>
    </source>
</reference>
<gene>
    <name evidence="1" type="ORF">PAXINDRAFT_101400</name>
</gene>
<accession>A0A0C9TX67</accession>
<sequence length="678" mass="77099">MYCGIILGSDKTTVSVATGQVEYHPLYLSIGNPHNAVRHAHRNAVTPIAFLAIPKAERKYDNDPAFRKFKRQLYHCSISAILQSLKAGMTNPVIRRCPDGHYRRVIYVLAAYIADYPEQVLLAGIVQNWCPKCTALPEDLDGSEGGRRTRALDNLLCSTLASEELWDEYGIDDDVVPFTNDFPRADIHEMLSPDLLHQIVKGAFKDHLVSWTCSYILSIHGEARGNEILDDIDRRIAATPHFPGLRRFPQGRRFNQWTGDDSKALMKVFIPAIAEYVPVQITQCLSALLDFCYVVRCSELGERDIAEAEAALHKFHTNREAFRDSGIRPTGFSLPRQHSLTHYLYMVQEFGAPNGLCSSITESRHITAVKRPWRRSNRYEALGQILLTIQRLDKLAGARVEFVDRGMLPSSHAVPAAVPRHTTHHINEGRDEHGLEQEAVDSDKVDGALELARRAQRRYPQQLNTLALHIGQPRLPALVRDFLFHQLDQVNPALSDDEIMTRTEQLSRFNGPISVFHSACATFYAPSDVSGIHGMHREWIRSTPSWRKKHRRHDCMFIVVDQSQPGMRGMVVGRVKLFFSFVYNDITYPCALVDRFARVGRIPDPVTGLWKVRPDRDRSGRQVQSVEHLDTIYRSAHLIPVFGDGFLPPDFHFSYSLDVFDTYYVNKYADHHANEIVF</sequence>